<dbReference type="Pfam" id="PF13041">
    <property type="entry name" value="PPR_2"/>
    <property type="match status" value="2"/>
</dbReference>
<comment type="similarity">
    <text evidence="1">Belongs to the PPR family. P subfamily.</text>
</comment>
<evidence type="ECO:0000313" key="4">
    <source>
        <dbReference type="EMBL" id="KAI0505000.1"/>
    </source>
</evidence>
<proteinExistence type="inferred from homology"/>
<name>A0A8T3B663_DENNO</name>
<dbReference type="SMR" id="A0A8T3B663"/>
<evidence type="ECO:0000256" key="2">
    <source>
        <dbReference type="ARBA" id="ARBA00022737"/>
    </source>
</evidence>
<evidence type="ECO:0000256" key="1">
    <source>
        <dbReference type="ARBA" id="ARBA00007626"/>
    </source>
</evidence>
<dbReference type="SUPFAM" id="SSF48452">
    <property type="entry name" value="TPR-like"/>
    <property type="match status" value="1"/>
</dbReference>
<dbReference type="InterPro" id="IPR050667">
    <property type="entry name" value="PPR-containing_protein"/>
</dbReference>
<dbReference type="PANTHER" id="PTHR47939:SF9">
    <property type="entry name" value="(WILD MALAYSIAN BANANA) HYPOTHETICAL PROTEIN"/>
    <property type="match status" value="1"/>
</dbReference>
<evidence type="ECO:0008006" key="6">
    <source>
        <dbReference type="Google" id="ProtNLM"/>
    </source>
</evidence>
<protein>
    <recommendedName>
        <fullName evidence="6">Pentatricopeptide repeat-containing protein</fullName>
    </recommendedName>
</protein>
<dbReference type="Pfam" id="PF01535">
    <property type="entry name" value="PPR"/>
    <property type="match status" value="1"/>
</dbReference>
<dbReference type="InterPro" id="IPR011990">
    <property type="entry name" value="TPR-like_helical_dom_sf"/>
</dbReference>
<dbReference type="AlphaFoldDB" id="A0A8T3B663"/>
<accession>A0A8T3B663</accession>
<feature type="repeat" description="PPR" evidence="3">
    <location>
        <begin position="291"/>
        <end position="325"/>
    </location>
</feature>
<keyword evidence="5" id="KW-1185">Reference proteome</keyword>
<dbReference type="Proteomes" id="UP000829196">
    <property type="component" value="Unassembled WGS sequence"/>
</dbReference>
<dbReference type="PROSITE" id="PS51375">
    <property type="entry name" value="PPR"/>
    <property type="match status" value="4"/>
</dbReference>
<comment type="caution">
    <text evidence="4">The sequence shown here is derived from an EMBL/GenBank/DDBJ whole genome shotgun (WGS) entry which is preliminary data.</text>
</comment>
<sequence length="443" mass="49824">MRRCPQRVCFQLLRYKSYPSLLLNSRPRRLQNPSFMALYTKLRHPKLHSSLLIRHLSATATATTTTAVSPSAILSPSDSSAVLTAKQKSRAALHLLRSENEPSRIVDICRAAALTPSSHLDRNAFSSAISKLSSSQSFSSIRSLVDELLLSSKNPNPRFVSHAIVLFGHAGMHDDALRAFRSLPSPRSLNALLFACIISNNHSELAKIFREYPTIYGVSPDLETYNTVIKSFAESGTTRSFYSVFDEMLKIKIKPNSTTFCNALEGFYKEQRFDDVEKVLELMRKHDCNPGVSTYNVRILGLTKLGKLEQAKELFGEMLKKKVNPSWVSYSYLIVGFCKEGNLEEAKRFYKSMRSKGCVAESWVYFSLMNYLCKGGDFEAALGVCKDTMVRNWVPCFASMKLLVNGLASSSKVDEAKDLIEKVKERFPKGTDMWKEVEEGLLK</sequence>
<evidence type="ECO:0000256" key="3">
    <source>
        <dbReference type="PROSITE-ProRule" id="PRU00708"/>
    </source>
</evidence>
<dbReference type="InterPro" id="IPR002885">
    <property type="entry name" value="PPR_rpt"/>
</dbReference>
<organism evidence="4 5">
    <name type="scientific">Dendrobium nobile</name>
    <name type="common">Orchid</name>
    <dbReference type="NCBI Taxonomy" id="94219"/>
    <lineage>
        <taxon>Eukaryota</taxon>
        <taxon>Viridiplantae</taxon>
        <taxon>Streptophyta</taxon>
        <taxon>Embryophyta</taxon>
        <taxon>Tracheophyta</taxon>
        <taxon>Spermatophyta</taxon>
        <taxon>Magnoliopsida</taxon>
        <taxon>Liliopsida</taxon>
        <taxon>Asparagales</taxon>
        <taxon>Orchidaceae</taxon>
        <taxon>Epidendroideae</taxon>
        <taxon>Malaxideae</taxon>
        <taxon>Dendrobiinae</taxon>
        <taxon>Dendrobium</taxon>
    </lineage>
</organism>
<gene>
    <name evidence="4" type="ORF">KFK09_015957</name>
</gene>
<dbReference type="PANTHER" id="PTHR47939">
    <property type="entry name" value="MEMBRANE-ASSOCIATED SALT-INDUCIBLE PROTEIN-LIKE"/>
    <property type="match status" value="1"/>
</dbReference>
<reference evidence="4" key="1">
    <citation type="journal article" date="2022" name="Front. Genet.">
        <title>Chromosome-Scale Assembly of the Dendrobium nobile Genome Provides Insights Into the Molecular Mechanism of the Biosynthesis of the Medicinal Active Ingredient of Dendrobium.</title>
        <authorList>
            <person name="Xu Q."/>
            <person name="Niu S.-C."/>
            <person name="Li K.-L."/>
            <person name="Zheng P.-J."/>
            <person name="Zhang X.-J."/>
            <person name="Jia Y."/>
            <person name="Liu Y."/>
            <person name="Niu Y.-X."/>
            <person name="Yu L.-H."/>
            <person name="Chen D.-F."/>
            <person name="Zhang G.-Q."/>
        </authorList>
    </citation>
    <scope>NUCLEOTIDE SEQUENCE</scope>
    <source>
        <tissue evidence="4">Leaf</tissue>
    </source>
</reference>
<dbReference type="OrthoDB" id="185373at2759"/>
<feature type="repeat" description="PPR" evidence="3">
    <location>
        <begin position="221"/>
        <end position="255"/>
    </location>
</feature>
<dbReference type="EMBL" id="JAGYWB010000011">
    <property type="protein sequence ID" value="KAI0505000.1"/>
    <property type="molecule type" value="Genomic_DNA"/>
</dbReference>
<feature type="repeat" description="PPR" evidence="3">
    <location>
        <begin position="256"/>
        <end position="290"/>
    </location>
</feature>
<feature type="repeat" description="PPR" evidence="3">
    <location>
        <begin position="326"/>
        <end position="360"/>
    </location>
</feature>
<evidence type="ECO:0000313" key="5">
    <source>
        <dbReference type="Proteomes" id="UP000829196"/>
    </source>
</evidence>
<dbReference type="Gene3D" id="1.25.40.10">
    <property type="entry name" value="Tetratricopeptide repeat domain"/>
    <property type="match status" value="2"/>
</dbReference>
<keyword evidence="2" id="KW-0677">Repeat</keyword>
<dbReference type="NCBIfam" id="TIGR00756">
    <property type="entry name" value="PPR"/>
    <property type="match status" value="4"/>
</dbReference>